<protein>
    <submittedName>
        <fullName evidence="9">Biopolymer transporter ExbD</fullName>
    </submittedName>
</protein>
<keyword evidence="5 8" id="KW-1133">Transmembrane helix</keyword>
<feature type="transmembrane region" description="Helical" evidence="8">
    <location>
        <begin position="16"/>
        <end position="37"/>
    </location>
</feature>
<gene>
    <name evidence="9" type="ORF">RM531_11880</name>
</gene>
<comment type="subcellular location">
    <subcellularLocation>
        <location evidence="1">Cell membrane</location>
        <topology evidence="1">Single-pass membrane protein</topology>
    </subcellularLocation>
    <subcellularLocation>
        <location evidence="7">Cell membrane</location>
        <topology evidence="7">Single-pass type II membrane protein</topology>
    </subcellularLocation>
</comment>
<keyword evidence="3" id="KW-1003">Cell membrane</keyword>
<evidence type="ECO:0000256" key="3">
    <source>
        <dbReference type="ARBA" id="ARBA00022475"/>
    </source>
</evidence>
<comment type="caution">
    <text evidence="9">The sequence shown here is derived from an EMBL/GenBank/DDBJ whole genome shotgun (WGS) entry which is preliminary data.</text>
</comment>
<evidence type="ECO:0000256" key="8">
    <source>
        <dbReference type="SAM" id="Phobius"/>
    </source>
</evidence>
<keyword evidence="7" id="KW-0653">Protein transport</keyword>
<keyword evidence="6 8" id="KW-0472">Membrane</keyword>
<organism evidence="9 10">
    <name type="scientific">Spectribacter acetivorans</name>
    <dbReference type="NCBI Taxonomy" id="3075603"/>
    <lineage>
        <taxon>Bacteria</taxon>
        <taxon>Pseudomonadati</taxon>
        <taxon>Pseudomonadota</taxon>
        <taxon>Gammaproteobacteria</taxon>
        <taxon>Salinisphaerales</taxon>
        <taxon>Salinisphaeraceae</taxon>
        <taxon>Spectribacter</taxon>
    </lineage>
</organism>
<evidence type="ECO:0000313" key="9">
    <source>
        <dbReference type="EMBL" id="MDT0619174.1"/>
    </source>
</evidence>
<proteinExistence type="inferred from homology"/>
<evidence type="ECO:0000256" key="5">
    <source>
        <dbReference type="ARBA" id="ARBA00022989"/>
    </source>
</evidence>
<comment type="similarity">
    <text evidence="2 7">Belongs to the ExbD/TolR family.</text>
</comment>
<dbReference type="EMBL" id="JAVRHY010000011">
    <property type="protein sequence ID" value="MDT0619174.1"/>
    <property type="molecule type" value="Genomic_DNA"/>
</dbReference>
<evidence type="ECO:0000313" key="10">
    <source>
        <dbReference type="Proteomes" id="UP001259982"/>
    </source>
</evidence>
<evidence type="ECO:0000256" key="4">
    <source>
        <dbReference type="ARBA" id="ARBA00022692"/>
    </source>
</evidence>
<keyword evidence="10" id="KW-1185">Reference proteome</keyword>
<dbReference type="RefSeq" id="WP_311659524.1">
    <property type="nucleotide sequence ID" value="NZ_JAVRHY010000011.1"/>
</dbReference>
<keyword evidence="4 7" id="KW-0812">Transmembrane</keyword>
<dbReference type="Proteomes" id="UP001259982">
    <property type="component" value="Unassembled WGS sequence"/>
</dbReference>
<reference evidence="9 10" key="1">
    <citation type="submission" date="2023-09" db="EMBL/GenBank/DDBJ databases">
        <authorList>
            <person name="Rey-Velasco X."/>
        </authorList>
    </citation>
    <scope>NUCLEOTIDE SEQUENCE [LARGE SCALE GENOMIC DNA]</scope>
    <source>
        <strain evidence="9 10">P385</strain>
    </source>
</reference>
<evidence type="ECO:0000256" key="2">
    <source>
        <dbReference type="ARBA" id="ARBA00005811"/>
    </source>
</evidence>
<dbReference type="PANTHER" id="PTHR30558">
    <property type="entry name" value="EXBD MEMBRANE COMPONENT OF PMF-DRIVEN MACROMOLECULE IMPORT SYSTEM"/>
    <property type="match status" value="1"/>
</dbReference>
<dbReference type="InterPro" id="IPR003400">
    <property type="entry name" value="ExbD"/>
</dbReference>
<keyword evidence="7" id="KW-0813">Transport</keyword>
<evidence type="ECO:0000256" key="7">
    <source>
        <dbReference type="RuleBase" id="RU003879"/>
    </source>
</evidence>
<dbReference type="Gene3D" id="3.30.420.270">
    <property type="match status" value="1"/>
</dbReference>
<accession>A0ABU3B9N2</accession>
<evidence type="ECO:0000256" key="6">
    <source>
        <dbReference type="ARBA" id="ARBA00023136"/>
    </source>
</evidence>
<dbReference type="PANTHER" id="PTHR30558:SF3">
    <property type="entry name" value="BIOPOLYMER TRANSPORT PROTEIN EXBD-RELATED"/>
    <property type="match status" value="1"/>
</dbReference>
<name>A0ABU3B9N2_9GAMM</name>
<evidence type="ECO:0000256" key="1">
    <source>
        <dbReference type="ARBA" id="ARBA00004162"/>
    </source>
</evidence>
<sequence>MKYRQRESEEQQGIDISPLIDMVFILLIFFMVSTTFVKDMDLDIDRPKASTAEPSSTKAVRIYIEGSGQTYLDGQPVQTWVIQSRLKDLLEVSTSGSVLVVTDGNVPSQKLVEVVDQARLAGASDVGVATRNEAGGRT</sequence>
<dbReference type="Pfam" id="PF02472">
    <property type="entry name" value="ExbD"/>
    <property type="match status" value="1"/>
</dbReference>